<protein>
    <recommendedName>
        <fullName evidence="4">Transmembrane protein</fullName>
    </recommendedName>
</protein>
<keyword evidence="1" id="KW-1133">Transmembrane helix</keyword>
<accession>A0A2C6L689</accession>
<proteinExistence type="predicted"/>
<dbReference type="VEuPathDB" id="ToxoDB:CSUI_003254"/>
<organism evidence="2 3">
    <name type="scientific">Cystoisospora suis</name>
    <dbReference type="NCBI Taxonomy" id="483139"/>
    <lineage>
        <taxon>Eukaryota</taxon>
        <taxon>Sar</taxon>
        <taxon>Alveolata</taxon>
        <taxon>Apicomplexa</taxon>
        <taxon>Conoidasida</taxon>
        <taxon>Coccidia</taxon>
        <taxon>Eucoccidiorida</taxon>
        <taxon>Eimeriorina</taxon>
        <taxon>Sarcocystidae</taxon>
        <taxon>Cystoisospora</taxon>
    </lineage>
</organism>
<dbReference type="AlphaFoldDB" id="A0A2C6L689"/>
<dbReference type="RefSeq" id="XP_067924573.1">
    <property type="nucleotide sequence ID" value="XM_068063452.1"/>
</dbReference>
<feature type="non-terminal residue" evidence="2">
    <location>
        <position position="1"/>
    </location>
</feature>
<keyword evidence="3" id="KW-1185">Reference proteome</keyword>
<dbReference type="GeneID" id="94426663"/>
<evidence type="ECO:0000313" key="3">
    <source>
        <dbReference type="Proteomes" id="UP000221165"/>
    </source>
</evidence>
<gene>
    <name evidence="2" type="ORF">CSUI_003254</name>
</gene>
<sequence>KNLILLKLLLTGQRIRGEEDDGKGRREERRRIKEKERKKKKTFFSFQEFIFSLFFLSVSFFLFLSPFVGVSFIPVSSCVLPPLFPFLSLSFFLSFFHSLLSRLVN</sequence>
<reference evidence="2 3" key="1">
    <citation type="journal article" date="2017" name="Int. J. Parasitol.">
        <title>The genome of the protozoan parasite Cystoisospora suis and a reverse vaccinology approach to identify vaccine candidates.</title>
        <authorList>
            <person name="Palmieri N."/>
            <person name="Shrestha A."/>
            <person name="Ruttkowski B."/>
            <person name="Beck T."/>
            <person name="Vogl C."/>
            <person name="Tomley F."/>
            <person name="Blake D.P."/>
            <person name="Joachim A."/>
        </authorList>
    </citation>
    <scope>NUCLEOTIDE SEQUENCE [LARGE SCALE GENOMIC DNA]</scope>
    <source>
        <strain evidence="2 3">Wien I</strain>
    </source>
</reference>
<name>A0A2C6L689_9APIC</name>
<comment type="caution">
    <text evidence="2">The sequence shown here is derived from an EMBL/GenBank/DDBJ whole genome shotgun (WGS) entry which is preliminary data.</text>
</comment>
<dbReference type="EMBL" id="MIGC01001425">
    <property type="protein sequence ID" value="PHJ22896.1"/>
    <property type="molecule type" value="Genomic_DNA"/>
</dbReference>
<keyword evidence="1" id="KW-0812">Transmembrane</keyword>
<evidence type="ECO:0000256" key="1">
    <source>
        <dbReference type="SAM" id="Phobius"/>
    </source>
</evidence>
<keyword evidence="1" id="KW-0472">Membrane</keyword>
<feature type="transmembrane region" description="Helical" evidence="1">
    <location>
        <begin position="49"/>
        <end position="73"/>
    </location>
</feature>
<evidence type="ECO:0008006" key="4">
    <source>
        <dbReference type="Google" id="ProtNLM"/>
    </source>
</evidence>
<evidence type="ECO:0000313" key="2">
    <source>
        <dbReference type="EMBL" id="PHJ22896.1"/>
    </source>
</evidence>
<dbReference type="Proteomes" id="UP000221165">
    <property type="component" value="Unassembled WGS sequence"/>
</dbReference>
<feature type="transmembrane region" description="Helical" evidence="1">
    <location>
        <begin position="79"/>
        <end position="100"/>
    </location>
</feature>